<keyword evidence="5" id="KW-0472">Membrane</keyword>
<name>A0A7Z8ZRL1_9ESCH</name>
<dbReference type="InterPro" id="IPR000758">
    <property type="entry name" value="Enterovir_OMP"/>
</dbReference>
<dbReference type="PANTHER" id="PTHR35892:SF2">
    <property type="entry name" value="OUTER MEMBRANE PROTEIN PAGN"/>
    <property type="match status" value="1"/>
</dbReference>
<keyword evidence="4" id="KW-0732">Signal</keyword>
<dbReference type="PANTHER" id="PTHR35892">
    <property type="entry name" value="OUTER MEMBRANE PROTEIN PAGN-RELATED"/>
    <property type="match status" value="1"/>
</dbReference>
<reference evidence="6 7" key="1">
    <citation type="submission" date="2018-12" db="EMBL/GenBank/DDBJ databases">
        <authorList>
            <consortium name="Pathogen Informatics"/>
        </authorList>
    </citation>
    <scope>NUCLEOTIDE SEQUENCE [LARGE SCALE GENOMIC DNA]</scope>
    <source>
        <strain evidence="6 7">NCTC8196</strain>
    </source>
</reference>
<evidence type="ECO:0000256" key="4">
    <source>
        <dbReference type="ARBA" id="ARBA00022729"/>
    </source>
</evidence>
<evidence type="ECO:0000256" key="2">
    <source>
        <dbReference type="ARBA" id="ARBA00022452"/>
    </source>
</evidence>
<dbReference type="Gene3D" id="2.40.160.20">
    <property type="match status" value="1"/>
</dbReference>
<evidence type="ECO:0000313" key="6">
    <source>
        <dbReference type="EMBL" id="VED81130.1"/>
    </source>
</evidence>
<dbReference type="Proteomes" id="UP000277464">
    <property type="component" value="Chromosome"/>
</dbReference>
<dbReference type="SUPFAM" id="SSF56925">
    <property type="entry name" value="OMPA-like"/>
    <property type="match status" value="1"/>
</dbReference>
<dbReference type="GO" id="GO:0044384">
    <property type="term" value="C:host outer membrane"/>
    <property type="evidence" value="ECO:0007669"/>
    <property type="project" value="InterPro"/>
</dbReference>
<comment type="subcellular location">
    <subcellularLocation>
        <location evidence="1">Membrane</location>
        <topology evidence="1">Multi-pass membrane protein</topology>
    </subcellularLocation>
</comment>
<dbReference type="GO" id="GO:0016020">
    <property type="term" value="C:membrane"/>
    <property type="evidence" value="ECO:0007669"/>
    <property type="project" value="UniProtKB-SubCell"/>
</dbReference>
<organism evidence="6 7">
    <name type="scientific">Escherichia marmotae</name>
    <dbReference type="NCBI Taxonomy" id="1499973"/>
    <lineage>
        <taxon>Bacteria</taxon>
        <taxon>Pseudomonadati</taxon>
        <taxon>Pseudomonadota</taxon>
        <taxon>Gammaproteobacteria</taxon>
        <taxon>Enterobacterales</taxon>
        <taxon>Enterobacteriaceae</taxon>
        <taxon>Escherichia</taxon>
    </lineage>
</organism>
<gene>
    <name evidence="6" type="primary">ail_1</name>
    <name evidence="6" type="ORF">NCTC8196_03786</name>
</gene>
<evidence type="ECO:0000256" key="5">
    <source>
        <dbReference type="ARBA" id="ARBA00023136"/>
    </source>
</evidence>
<dbReference type="AlphaFoldDB" id="A0A7Z8ZRL1"/>
<evidence type="ECO:0000256" key="1">
    <source>
        <dbReference type="ARBA" id="ARBA00004141"/>
    </source>
</evidence>
<dbReference type="InterPro" id="IPR011250">
    <property type="entry name" value="OMP/PagP_B-barrel"/>
</dbReference>
<evidence type="ECO:0000256" key="3">
    <source>
        <dbReference type="ARBA" id="ARBA00022692"/>
    </source>
</evidence>
<dbReference type="InterPro" id="IPR051723">
    <property type="entry name" value="Bact_OM_Invasion-Related"/>
</dbReference>
<dbReference type="Pfam" id="PF06316">
    <property type="entry name" value="Ail_Lom"/>
    <property type="match status" value="1"/>
</dbReference>
<proteinExistence type="predicted"/>
<sequence>MNLKYRYEAETPVGLVASFSWQSGKHDEPGGLPGGASWHSNVKAKYWFLLAGPSLRVNEFVSLYALAGAGTARVDVKERIRMADYREEFSGSQSRTGFAWGTGVQFNPAENVVIDVGYEGSKIDAMKVNGFNLGIGYRF</sequence>
<evidence type="ECO:0000313" key="7">
    <source>
        <dbReference type="Proteomes" id="UP000277464"/>
    </source>
</evidence>
<protein>
    <submittedName>
        <fullName evidence="6">Putative prophage-encoded outer membrane protein</fullName>
    </submittedName>
</protein>
<keyword evidence="2" id="KW-1134">Transmembrane beta strand</keyword>
<accession>A0A7Z8ZRL1</accession>
<dbReference type="PRINTS" id="PR00316">
    <property type="entry name" value="ENTEROVIROMP"/>
</dbReference>
<dbReference type="PROSITE" id="PS00695">
    <property type="entry name" value="ENT_VIR_OMP_2"/>
    <property type="match status" value="1"/>
</dbReference>
<dbReference type="EMBL" id="LR134270">
    <property type="protein sequence ID" value="VED81130.1"/>
    <property type="molecule type" value="Genomic_DNA"/>
</dbReference>
<keyword evidence="3" id="KW-0812">Transmembrane</keyword>